<dbReference type="InterPro" id="IPR027417">
    <property type="entry name" value="P-loop_NTPase"/>
</dbReference>
<dbReference type="EMBL" id="BRYB01003141">
    <property type="protein sequence ID" value="GMI31313.1"/>
    <property type="molecule type" value="Genomic_DNA"/>
</dbReference>
<dbReference type="InterPro" id="IPR006689">
    <property type="entry name" value="Small_GTPase_ARF/SAR"/>
</dbReference>
<protein>
    <submittedName>
        <fullName evidence="3">Uncharacterized protein</fullName>
    </submittedName>
</protein>
<dbReference type="PANTHER" id="PTHR45732:SF2">
    <property type="entry name" value="ADP-RIBOSYLATION FACTOR LIKE PROTEIN"/>
    <property type="match status" value="1"/>
</dbReference>
<sequence length="87" mass="9696">YVVDASDYAKIDEAGAELHKLVSRGMSRPVLVLANKIDKRPHLTEDQLVERMGLDELQTVPWLVMPVSATEVTGIDSVVEWLCTMSK</sequence>
<proteinExistence type="predicted"/>
<evidence type="ECO:0000313" key="3">
    <source>
        <dbReference type="EMBL" id="GMI31313.1"/>
    </source>
</evidence>
<organism evidence="3 4">
    <name type="scientific">Tetraparma gracilis</name>
    <dbReference type="NCBI Taxonomy" id="2962635"/>
    <lineage>
        <taxon>Eukaryota</taxon>
        <taxon>Sar</taxon>
        <taxon>Stramenopiles</taxon>
        <taxon>Ochrophyta</taxon>
        <taxon>Bolidophyceae</taxon>
        <taxon>Parmales</taxon>
        <taxon>Triparmaceae</taxon>
        <taxon>Tetraparma</taxon>
    </lineage>
</organism>
<gene>
    <name evidence="3" type="ORF">TeGR_g6927</name>
</gene>
<keyword evidence="1" id="KW-0547">Nucleotide-binding</keyword>
<feature type="non-terminal residue" evidence="3">
    <location>
        <position position="1"/>
    </location>
</feature>
<keyword evidence="2" id="KW-0342">GTP-binding</keyword>
<comment type="caution">
    <text evidence="3">The sequence shown here is derived from an EMBL/GenBank/DDBJ whole genome shotgun (WGS) entry which is preliminary data.</text>
</comment>
<dbReference type="SUPFAM" id="SSF52540">
    <property type="entry name" value="P-loop containing nucleoside triphosphate hydrolases"/>
    <property type="match status" value="1"/>
</dbReference>
<dbReference type="PANTHER" id="PTHR45732">
    <property type="entry name" value="ADP-RIBOSYLATION FACTOR-LIKE PROTEIN 8"/>
    <property type="match status" value="1"/>
</dbReference>
<evidence type="ECO:0000256" key="1">
    <source>
        <dbReference type="ARBA" id="ARBA00022741"/>
    </source>
</evidence>
<dbReference type="Proteomes" id="UP001165060">
    <property type="component" value="Unassembled WGS sequence"/>
</dbReference>
<accession>A0ABQ6MR34</accession>
<name>A0ABQ6MR34_9STRA</name>
<dbReference type="Pfam" id="PF00025">
    <property type="entry name" value="Arf"/>
    <property type="match status" value="1"/>
</dbReference>
<keyword evidence="4" id="KW-1185">Reference proteome</keyword>
<evidence type="ECO:0000313" key="4">
    <source>
        <dbReference type="Proteomes" id="UP001165060"/>
    </source>
</evidence>
<dbReference type="Gene3D" id="3.40.50.300">
    <property type="entry name" value="P-loop containing nucleotide triphosphate hydrolases"/>
    <property type="match status" value="1"/>
</dbReference>
<evidence type="ECO:0000256" key="2">
    <source>
        <dbReference type="ARBA" id="ARBA00023134"/>
    </source>
</evidence>
<reference evidence="3 4" key="1">
    <citation type="journal article" date="2023" name="Commun. Biol.">
        <title>Genome analysis of Parmales, the sister group of diatoms, reveals the evolutionary specialization of diatoms from phago-mixotrophs to photoautotrophs.</title>
        <authorList>
            <person name="Ban H."/>
            <person name="Sato S."/>
            <person name="Yoshikawa S."/>
            <person name="Yamada K."/>
            <person name="Nakamura Y."/>
            <person name="Ichinomiya M."/>
            <person name="Sato N."/>
            <person name="Blanc-Mathieu R."/>
            <person name="Endo H."/>
            <person name="Kuwata A."/>
            <person name="Ogata H."/>
        </authorList>
    </citation>
    <scope>NUCLEOTIDE SEQUENCE [LARGE SCALE GENOMIC DNA]</scope>
</reference>